<evidence type="ECO:0000256" key="3">
    <source>
        <dbReference type="ARBA" id="ARBA00022898"/>
    </source>
</evidence>
<keyword evidence="4" id="KW-0456">Lyase</keyword>
<protein>
    <recommendedName>
        <fullName evidence="5">Orn/DAP/Arg decarboxylase 2 N-terminal domain-containing protein</fullName>
    </recommendedName>
</protein>
<organism evidence="6 7">
    <name type="scientific">Haemaphysalis longicornis</name>
    <name type="common">Bush tick</name>
    <dbReference type="NCBI Taxonomy" id="44386"/>
    <lineage>
        <taxon>Eukaryota</taxon>
        <taxon>Metazoa</taxon>
        <taxon>Ecdysozoa</taxon>
        <taxon>Arthropoda</taxon>
        <taxon>Chelicerata</taxon>
        <taxon>Arachnida</taxon>
        <taxon>Acari</taxon>
        <taxon>Parasitiformes</taxon>
        <taxon>Ixodida</taxon>
        <taxon>Ixodoidea</taxon>
        <taxon>Ixodidae</taxon>
        <taxon>Haemaphysalinae</taxon>
        <taxon>Haemaphysalis</taxon>
    </lineage>
</organism>
<keyword evidence="7" id="KW-1185">Reference proteome</keyword>
<evidence type="ECO:0000313" key="7">
    <source>
        <dbReference type="Proteomes" id="UP000821853"/>
    </source>
</evidence>
<evidence type="ECO:0000313" key="6">
    <source>
        <dbReference type="EMBL" id="KAH9368214.1"/>
    </source>
</evidence>
<dbReference type="PANTHER" id="PTHR11482:SF6">
    <property type="entry name" value="ORNITHINE DECARBOXYLASE 1-RELATED"/>
    <property type="match status" value="1"/>
</dbReference>
<dbReference type="OrthoDB" id="6514113at2759"/>
<dbReference type="VEuPathDB" id="VectorBase:HLOH_054216"/>
<dbReference type="GO" id="GO:0033387">
    <property type="term" value="P:putrescine biosynthetic process from arginine, via ornithine"/>
    <property type="evidence" value="ECO:0007669"/>
    <property type="project" value="TreeGrafter"/>
</dbReference>
<dbReference type="EMBL" id="JABSTR010000004">
    <property type="protein sequence ID" value="KAH9368214.1"/>
    <property type="molecule type" value="Genomic_DNA"/>
</dbReference>
<comment type="caution">
    <text evidence="6">The sequence shown here is derived from an EMBL/GenBank/DDBJ whole genome shotgun (WGS) entry which is preliminary data.</text>
</comment>
<dbReference type="PANTHER" id="PTHR11482">
    <property type="entry name" value="ARGININE/DIAMINOPIMELATE/ORNITHINE DECARBOXYLASE"/>
    <property type="match status" value="1"/>
</dbReference>
<gene>
    <name evidence="6" type="ORF">HPB48_009563</name>
</gene>
<evidence type="ECO:0000256" key="2">
    <source>
        <dbReference type="ARBA" id="ARBA00008872"/>
    </source>
</evidence>
<dbReference type="InterPro" id="IPR029066">
    <property type="entry name" value="PLP-binding_barrel"/>
</dbReference>
<name>A0A9J6FPV7_HAELO</name>
<evidence type="ECO:0000256" key="4">
    <source>
        <dbReference type="ARBA" id="ARBA00023239"/>
    </source>
</evidence>
<dbReference type="Pfam" id="PF02784">
    <property type="entry name" value="Orn_Arg_deC_N"/>
    <property type="match status" value="1"/>
</dbReference>
<reference evidence="6 7" key="1">
    <citation type="journal article" date="2020" name="Cell">
        <title>Large-Scale Comparative Analyses of Tick Genomes Elucidate Their Genetic Diversity and Vector Capacities.</title>
        <authorList>
            <consortium name="Tick Genome and Microbiome Consortium (TIGMIC)"/>
            <person name="Jia N."/>
            <person name="Wang J."/>
            <person name="Shi W."/>
            <person name="Du L."/>
            <person name="Sun Y."/>
            <person name="Zhan W."/>
            <person name="Jiang J.F."/>
            <person name="Wang Q."/>
            <person name="Zhang B."/>
            <person name="Ji P."/>
            <person name="Bell-Sakyi L."/>
            <person name="Cui X.M."/>
            <person name="Yuan T.T."/>
            <person name="Jiang B.G."/>
            <person name="Yang W.F."/>
            <person name="Lam T.T."/>
            <person name="Chang Q.C."/>
            <person name="Ding S.J."/>
            <person name="Wang X.J."/>
            <person name="Zhu J.G."/>
            <person name="Ruan X.D."/>
            <person name="Zhao L."/>
            <person name="Wei J.T."/>
            <person name="Ye R.Z."/>
            <person name="Que T.C."/>
            <person name="Du C.H."/>
            <person name="Zhou Y.H."/>
            <person name="Cheng J.X."/>
            <person name="Dai P.F."/>
            <person name="Guo W.B."/>
            <person name="Han X.H."/>
            <person name="Huang E.J."/>
            <person name="Li L.F."/>
            <person name="Wei W."/>
            <person name="Gao Y.C."/>
            <person name="Liu J.Z."/>
            <person name="Shao H.Z."/>
            <person name="Wang X."/>
            <person name="Wang C.C."/>
            <person name="Yang T.C."/>
            <person name="Huo Q.B."/>
            <person name="Li W."/>
            <person name="Chen H.Y."/>
            <person name="Chen S.E."/>
            <person name="Zhou L.G."/>
            <person name="Ni X.B."/>
            <person name="Tian J.H."/>
            <person name="Sheng Y."/>
            <person name="Liu T."/>
            <person name="Pan Y.S."/>
            <person name="Xia L.Y."/>
            <person name="Li J."/>
            <person name="Zhao F."/>
            <person name="Cao W.C."/>
        </authorList>
    </citation>
    <scope>NUCLEOTIDE SEQUENCE [LARGE SCALE GENOMIC DNA]</scope>
    <source>
        <strain evidence="6">HaeL-2018</strain>
    </source>
</reference>
<dbReference type="InterPro" id="IPR009006">
    <property type="entry name" value="Ala_racemase/Decarboxylase_C"/>
</dbReference>
<evidence type="ECO:0000259" key="5">
    <source>
        <dbReference type="Pfam" id="PF02784"/>
    </source>
</evidence>
<dbReference type="GO" id="GO:0004586">
    <property type="term" value="F:ornithine decarboxylase activity"/>
    <property type="evidence" value="ECO:0007669"/>
    <property type="project" value="TreeGrafter"/>
</dbReference>
<dbReference type="GO" id="GO:0005737">
    <property type="term" value="C:cytoplasm"/>
    <property type="evidence" value="ECO:0007669"/>
    <property type="project" value="TreeGrafter"/>
</dbReference>
<dbReference type="SUPFAM" id="SSF51419">
    <property type="entry name" value="PLP-binding barrel"/>
    <property type="match status" value="1"/>
</dbReference>
<proteinExistence type="inferred from homology"/>
<accession>A0A9J6FPV7</accession>
<evidence type="ECO:0000256" key="1">
    <source>
        <dbReference type="ARBA" id="ARBA00001933"/>
    </source>
</evidence>
<dbReference type="AlphaFoldDB" id="A0A9J6FPV7"/>
<keyword evidence="3" id="KW-0663">Pyridoxal phosphate</keyword>
<comment type="similarity">
    <text evidence="2">Belongs to the Orn/Lys/Arg decarboxylase class-II family.</text>
</comment>
<dbReference type="InterPro" id="IPR002433">
    <property type="entry name" value="Orn_de-COase"/>
</dbReference>
<dbReference type="InterPro" id="IPR022644">
    <property type="entry name" value="De-COase2_N"/>
</dbReference>
<sequence>MDLGGHHVVGPGPRWWLDDPEGFVKRREITARAGKALSKAGAKKNGARYAAMKLPPPLTPSYMDYSGEPNSDLDRPFTLRELEAALVGNAKRSAPGEDAITYTALRNLPDNAKEFLLQIFNQAWHSGSLPSSWTSSLITMIPKPGKPPSIANLRPISLTSCVGKTLERTALTRISEFLEKRDFFPDSLIGFRRRVGAQDMFLLLQHTFLSSTTTQIHALSYQAAIEQAKKLFDLGTRLGIQMSVLDIGGGILGSTRKMDLFAEVCEGVRSALETHFPPSSGTMVIAEPGEFFATSPCTLVVKVVAKRSRLASIDGTVREHHDIYVNESRENCIPRRMYKILDIVPSPLTVRERFP</sequence>
<comment type="cofactor">
    <cofactor evidence="1">
        <name>pyridoxal 5'-phosphate</name>
        <dbReference type="ChEBI" id="CHEBI:597326"/>
    </cofactor>
</comment>
<dbReference type="Gene3D" id="2.40.37.10">
    <property type="entry name" value="Lyase, Ornithine Decarboxylase, Chain A, domain 1"/>
    <property type="match status" value="1"/>
</dbReference>
<dbReference type="Gene3D" id="3.20.20.10">
    <property type="entry name" value="Alanine racemase"/>
    <property type="match status" value="1"/>
</dbReference>
<dbReference type="Proteomes" id="UP000821853">
    <property type="component" value="Chromosome 2"/>
</dbReference>
<feature type="domain" description="Orn/DAP/Arg decarboxylase 2 N-terminal" evidence="5">
    <location>
        <begin position="211"/>
        <end position="293"/>
    </location>
</feature>